<dbReference type="Proteomes" id="UP000233551">
    <property type="component" value="Unassembled WGS sequence"/>
</dbReference>
<evidence type="ECO:0000313" key="3">
    <source>
        <dbReference type="Proteomes" id="UP000233551"/>
    </source>
</evidence>
<evidence type="ECO:0000256" key="1">
    <source>
        <dbReference type="SAM" id="MobiDB-lite"/>
    </source>
</evidence>
<feature type="compositionally biased region" description="Acidic residues" evidence="1">
    <location>
        <begin position="23"/>
        <end position="53"/>
    </location>
</feature>
<evidence type="ECO:0000313" key="2">
    <source>
        <dbReference type="EMBL" id="PKI45198.1"/>
    </source>
</evidence>
<dbReference type="AlphaFoldDB" id="A0A2I0IMF6"/>
<proteinExistence type="predicted"/>
<keyword evidence="3" id="KW-1185">Reference proteome</keyword>
<protein>
    <submittedName>
        <fullName evidence="2">Uncharacterized protein</fullName>
    </submittedName>
</protein>
<accession>A0A2I0IMF6</accession>
<dbReference type="EMBL" id="PGOL01002762">
    <property type="protein sequence ID" value="PKI45198.1"/>
    <property type="molecule type" value="Genomic_DNA"/>
</dbReference>
<sequence>MEVLRIQDEKAWDECSELNEDEGFELNDTDNDMTYDVDVTSEEGDWDVGDGGDESNGFQSIDSGDEGGSASRLPEFRQEKDLQDPKFVIENLAKDLNIDDSSSWTFMGDKENV</sequence>
<feature type="region of interest" description="Disordered" evidence="1">
    <location>
        <begin position="23"/>
        <end position="84"/>
    </location>
</feature>
<comment type="caution">
    <text evidence="2">The sequence shown here is derived from an EMBL/GenBank/DDBJ whole genome shotgun (WGS) entry which is preliminary data.</text>
</comment>
<organism evidence="2 3">
    <name type="scientific">Punica granatum</name>
    <name type="common">Pomegranate</name>
    <dbReference type="NCBI Taxonomy" id="22663"/>
    <lineage>
        <taxon>Eukaryota</taxon>
        <taxon>Viridiplantae</taxon>
        <taxon>Streptophyta</taxon>
        <taxon>Embryophyta</taxon>
        <taxon>Tracheophyta</taxon>
        <taxon>Spermatophyta</taxon>
        <taxon>Magnoliopsida</taxon>
        <taxon>eudicotyledons</taxon>
        <taxon>Gunneridae</taxon>
        <taxon>Pentapetalae</taxon>
        <taxon>rosids</taxon>
        <taxon>malvids</taxon>
        <taxon>Myrtales</taxon>
        <taxon>Lythraceae</taxon>
        <taxon>Punica</taxon>
    </lineage>
</organism>
<feature type="compositionally biased region" description="Basic and acidic residues" evidence="1">
    <location>
        <begin position="74"/>
        <end position="84"/>
    </location>
</feature>
<gene>
    <name evidence="2" type="ORF">CRG98_034419</name>
</gene>
<name>A0A2I0IMF6_PUNGR</name>
<reference evidence="2 3" key="1">
    <citation type="submission" date="2017-11" db="EMBL/GenBank/DDBJ databases">
        <title>De-novo sequencing of pomegranate (Punica granatum L.) genome.</title>
        <authorList>
            <person name="Akparov Z."/>
            <person name="Amiraslanov A."/>
            <person name="Hajiyeva S."/>
            <person name="Abbasov M."/>
            <person name="Kaur K."/>
            <person name="Hamwieh A."/>
            <person name="Solovyev V."/>
            <person name="Salamov A."/>
            <person name="Braich B."/>
            <person name="Kosarev P."/>
            <person name="Mahmoud A."/>
            <person name="Hajiyev E."/>
            <person name="Babayeva S."/>
            <person name="Izzatullayeva V."/>
            <person name="Mammadov A."/>
            <person name="Mammadov A."/>
            <person name="Sharifova S."/>
            <person name="Ojaghi J."/>
            <person name="Eynullazada K."/>
            <person name="Bayramov B."/>
            <person name="Abdulazimova A."/>
            <person name="Shahmuradov I."/>
        </authorList>
    </citation>
    <scope>NUCLEOTIDE SEQUENCE [LARGE SCALE GENOMIC DNA]</scope>
    <source>
        <strain evidence="3">cv. AG2017</strain>
        <tissue evidence="2">Leaf</tissue>
    </source>
</reference>